<dbReference type="InterPro" id="IPR008979">
    <property type="entry name" value="Galactose-bd-like_sf"/>
</dbReference>
<feature type="signal peptide" evidence="2">
    <location>
        <begin position="1"/>
        <end position="19"/>
    </location>
</feature>
<gene>
    <name evidence="4" type="ORF">DQ356_00405</name>
</gene>
<proteinExistence type="predicted"/>
<keyword evidence="1 2" id="KW-0732">Signal</keyword>
<keyword evidence="5" id="KW-1185">Reference proteome</keyword>
<accession>A0A368N3T6</accession>
<protein>
    <submittedName>
        <fullName evidence="4">T9SS C-terminal target domain-containing protein</fullName>
    </submittedName>
</protein>
<evidence type="ECO:0000259" key="3">
    <source>
        <dbReference type="Pfam" id="PF18962"/>
    </source>
</evidence>
<dbReference type="Pfam" id="PF18962">
    <property type="entry name" value="Por_Secre_tail"/>
    <property type="match status" value="1"/>
</dbReference>
<dbReference type="NCBIfam" id="TIGR04183">
    <property type="entry name" value="Por_Secre_tail"/>
    <property type="match status" value="1"/>
</dbReference>
<evidence type="ECO:0000313" key="5">
    <source>
        <dbReference type="Proteomes" id="UP000252172"/>
    </source>
</evidence>
<evidence type="ECO:0000313" key="4">
    <source>
        <dbReference type="EMBL" id="RCU44723.1"/>
    </source>
</evidence>
<feature type="domain" description="Secretion system C-terminal sorting" evidence="3">
    <location>
        <begin position="211"/>
        <end position="259"/>
    </location>
</feature>
<dbReference type="Gene3D" id="2.60.120.260">
    <property type="entry name" value="Galactose-binding domain-like"/>
    <property type="match status" value="1"/>
</dbReference>
<evidence type="ECO:0000256" key="1">
    <source>
        <dbReference type="ARBA" id="ARBA00022729"/>
    </source>
</evidence>
<name>A0A368N3T6_9FLAO</name>
<dbReference type="EMBL" id="QPIE01000001">
    <property type="protein sequence ID" value="RCU44723.1"/>
    <property type="molecule type" value="Genomic_DNA"/>
</dbReference>
<dbReference type="OrthoDB" id="1465721at2"/>
<dbReference type="SUPFAM" id="SSF49785">
    <property type="entry name" value="Galactose-binding domain-like"/>
    <property type="match status" value="1"/>
</dbReference>
<feature type="chain" id="PRO_5016670383" evidence="2">
    <location>
        <begin position="20"/>
        <end position="262"/>
    </location>
</feature>
<dbReference type="RefSeq" id="WP_114302499.1">
    <property type="nucleotide sequence ID" value="NZ_QPIE01000001.1"/>
</dbReference>
<comment type="caution">
    <text evidence="4">The sequence shown here is derived from an EMBL/GenBank/DDBJ whole genome shotgun (WGS) entry which is preliminary data.</text>
</comment>
<sequence>MKKIFTILGIVSATCLVFAQTNLVPNPGFESWDSSVSPEKPTGWSFISPTGVTKETVLVHSGVAAAKMVAPATGNSSLNVDIPVSANTQYTLGYWVLDNDPNARARHWVQARTSTSNITWASDFQPSTYTSDNPAWVFVTATATTPANTELLRFDFRTYGFGAGAGTVYFDDVALVQGSVLSVMDVKTFDKEVVMNTLVNDGITFRLPMRSTVNIYTMEGRLVSSDRVSDGQTLEASHLKSGYYIVIVDNGTAKISRKILKK</sequence>
<reference evidence="4 5" key="1">
    <citation type="submission" date="2018-07" db="EMBL/GenBank/DDBJ databases">
        <title>Chryseobacterium lacus sp. nov., isolated from lake water.</title>
        <authorList>
            <person name="Li C.-M."/>
        </authorList>
    </citation>
    <scope>NUCLEOTIDE SEQUENCE [LARGE SCALE GENOMIC DNA]</scope>
    <source>
        <strain evidence="4 5">YLOS41</strain>
    </source>
</reference>
<dbReference type="AlphaFoldDB" id="A0A368N3T6"/>
<dbReference type="InterPro" id="IPR026444">
    <property type="entry name" value="Secre_tail"/>
</dbReference>
<dbReference type="Proteomes" id="UP000252172">
    <property type="component" value="Unassembled WGS sequence"/>
</dbReference>
<evidence type="ECO:0000256" key="2">
    <source>
        <dbReference type="SAM" id="SignalP"/>
    </source>
</evidence>
<organism evidence="4 5">
    <name type="scientific">Chryseobacterium lacus</name>
    <dbReference type="NCBI Taxonomy" id="2058346"/>
    <lineage>
        <taxon>Bacteria</taxon>
        <taxon>Pseudomonadati</taxon>
        <taxon>Bacteroidota</taxon>
        <taxon>Flavobacteriia</taxon>
        <taxon>Flavobacteriales</taxon>
        <taxon>Weeksellaceae</taxon>
        <taxon>Chryseobacterium group</taxon>
        <taxon>Chryseobacterium</taxon>
    </lineage>
</organism>